<evidence type="ECO:0000313" key="3">
    <source>
        <dbReference type="Proteomes" id="UP000712080"/>
    </source>
</evidence>
<dbReference type="Gene3D" id="3.40.30.10">
    <property type="entry name" value="Glutaredoxin"/>
    <property type="match status" value="1"/>
</dbReference>
<evidence type="ECO:0000259" key="1">
    <source>
        <dbReference type="PROSITE" id="PS51352"/>
    </source>
</evidence>
<accession>A0A972FN82</accession>
<dbReference type="SUPFAM" id="SSF52833">
    <property type="entry name" value="Thioredoxin-like"/>
    <property type="match status" value="1"/>
</dbReference>
<dbReference type="Proteomes" id="UP000712080">
    <property type="component" value="Unassembled WGS sequence"/>
</dbReference>
<keyword evidence="3" id="KW-1185">Reference proteome</keyword>
<sequence length="480" mass="56016">MIEMRAMRTVVLLAGLLPLLGSCHKEFGRNDYRAYFGGEVVNPQNRYVLFCKDGDVLDTIPLKANNTFFIAFDSLTPGLYSFRHDPEYQYVYFDKNDSLMVRVNSRDFDQSVVWCGRGDQKNNFLMEQYLRNEADKDSLFENFDLGLADFTKRIDASHNSDEKFYEKKKEKIKWSDGFDKYAKAAMDYHYYAKKEIYPNVHRLRTGNDVIEQLPKDFYDYRQHLDLNDSLLSGFSPYVNYLTHMINNMSSITYHNHFSQEDLALKTNLNKLQVADSLIKNEKVRNIVLNNIAFSYLLEDQRMENNQKFLDMFHKFSTDDIRKNEITKIGNAIQLLKPGNHLPVVNLTDASGNDISSDSFTGKPTVIFFWTEKLSSHFFAVHQKAVDMMKKHPELRFVAINVDMNKDKWVENLAKLKATGIAEYSTRDFQDLRNRWAITKIHRTIILDKDGRIKNAFTNLFDSEFEKELNEPAHVGLISMK</sequence>
<reference evidence="2" key="1">
    <citation type="submission" date="2020-02" db="EMBL/GenBank/DDBJ databases">
        <title>Flavobacterium sp. genome.</title>
        <authorList>
            <person name="Jung H.S."/>
            <person name="Baek J.H."/>
            <person name="Jeon C.O."/>
        </authorList>
    </citation>
    <scope>NUCLEOTIDE SEQUENCE</scope>
    <source>
        <strain evidence="2">SE-s28</strain>
    </source>
</reference>
<dbReference type="RefSeq" id="WP_169527913.1">
    <property type="nucleotide sequence ID" value="NZ_JAAMPU010000107.1"/>
</dbReference>
<protein>
    <recommendedName>
        <fullName evidence="1">Thioredoxin domain-containing protein</fullName>
    </recommendedName>
</protein>
<dbReference type="AlphaFoldDB" id="A0A972FN82"/>
<comment type="caution">
    <text evidence="2">The sequence shown here is derived from an EMBL/GenBank/DDBJ whole genome shotgun (WGS) entry which is preliminary data.</text>
</comment>
<dbReference type="PROSITE" id="PS51352">
    <property type="entry name" value="THIOREDOXIN_2"/>
    <property type="match status" value="1"/>
</dbReference>
<dbReference type="InterPro" id="IPR013766">
    <property type="entry name" value="Thioredoxin_domain"/>
</dbReference>
<dbReference type="InterPro" id="IPR036249">
    <property type="entry name" value="Thioredoxin-like_sf"/>
</dbReference>
<feature type="domain" description="Thioredoxin" evidence="1">
    <location>
        <begin position="335"/>
        <end position="473"/>
    </location>
</feature>
<organism evidence="2 3">
    <name type="scientific">Flavobacterium silvaticum</name>
    <dbReference type="NCBI Taxonomy" id="1852020"/>
    <lineage>
        <taxon>Bacteria</taxon>
        <taxon>Pseudomonadati</taxon>
        <taxon>Bacteroidota</taxon>
        <taxon>Flavobacteriia</taxon>
        <taxon>Flavobacteriales</taxon>
        <taxon>Flavobacteriaceae</taxon>
        <taxon>Flavobacterium</taxon>
    </lineage>
</organism>
<dbReference type="PROSITE" id="PS51257">
    <property type="entry name" value="PROKAR_LIPOPROTEIN"/>
    <property type="match status" value="1"/>
</dbReference>
<gene>
    <name evidence="2" type="ORF">G6047_12230</name>
</gene>
<proteinExistence type="predicted"/>
<dbReference type="Pfam" id="PF13905">
    <property type="entry name" value="Thioredoxin_8"/>
    <property type="match status" value="1"/>
</dbReference>
<name>A0A972FN82_9FLAO</name>
<dbReference type="EMBL" id="JAAMPU010000107">
    <property type="protein sequence ID" value="NMH28802.1"/>
    <property type="molecule type" value="Genomic_DNA"/>
</dbReference>
<evidence type="ECO:0000313" key="2">
    <source>
        <dbReference type="EMBL" id="NMH28802.1"/>
    </source>
</evidence>
<dbReference type="InterPro" id="IPR012336">
    <property type="entry name" value="Thioredoxin-like_fold"/>
</dbReference>